<reference evidence="2" key="2">
    <citation type="submission" date="2020-11" db="EMBL/GenBank/DDBJ databases">
        <authorList>
            <person name="McCartney M.A."/>
            <person name="Auch B."/>
            <person name="Kono T."/>
            <person name="Mallez S."/>
            <person name="Becker A."/>
            <person name="Gohl D.M."/>
            <person name="Silverstein K.A.T."/>
            <person name="Koren S."/>
            <person name="Bechman K.B."/>
            <person name="Herman A."/>
            <person name="Abrahante J.E."/>
            <person name="Garbe J."/>
        </authorList>
    </citation>
    <scope>NUCLEOTIDE SEQUENCE</scope>
    <source>
        <strain evidence="2">Duluth1</strain>
        <tissue evidence="2">Whole animal</tissue>
    </source>
</reference>
<evidence type="ECO:0000313" key="2">
    <source>
        <dbReference type="EMBL" id="KAH3838611.1"/>
    </source>
</evidence>
<feature type="compositionally biased region" description="Basic and acidic residues" evidence="1">
    <location>
        <begin position="18"/>
        <end position="33"/>
    </location>
</feature>
<sequence>MQVAESLSPALVMDLQKKENQSARRLRSEKLTFPDKQSASTKAVKQPSNLGTS</sequence>
<organism evidence="2 3">
    <name type="scientific">Dreissena polymorpha</name>
    <name type="common">Zebra mussel</name>
    <name type="synonym">Mytilus polymorpha</name>
    <dbReference type="NCBI Taxonomy" id="45954"/>
    <lineage>
        <taxon>Eukaryota</taxon>
        <taxon>Metazoa</taxon>
        <taxon>Spiralia</taxon>
        <taxon>Lophotrochozoa</taxon>
        <taxon>Mollusca</taxon>
        <taxon>Bivalvia</taxon>
        <taxon>Autobranchia</taxon>
        <taxon>Heteroconchia</taxon>
        <taxon>Euheterodonta</taxon>
        <taxon>Imparidentia</taxon>
        <taxon>Neoheterodontei</taxon>
        <taxon>Myida</taxon>
        <taxon>Dreissenoidea</taxon>
        <taxon>Dreissenidae</taxon>
        <taxon>Dreissena</taxon>
    </lineage>
</organism>
<evidence type="ECO:0000256" key="1">
    <source>
        <dbReference type="SAM" id="MobiDB-lite"/>
    </source>
</evidence>
<gene>
    <name evidence="2" type="ORF">DPMN_112020</name>
</gene>
<name>A0A9D4KFB6_DREPO</name>
<keyword evidence="3" id="KW-1185">Reference proteome</keyword>
<accession>A0A9D4KFB6</accession>
<feature type="region of interest" description="Disordered" evidence="1">
    <location>
        <begin position="18"/>
        <end position="53"/>
    </location>
</feature>
<proteinExistence type="predicted"/>
<evidence type="ECO:0000313" key="3">
    <source>
        <dbReference type="Proteomes" id="UP000828390"/>
    </source>
</evidence>
<reference evidence="2" key="1">
    <citation type="journal article" date="2019" name="bioRxiv">
        <title>The Genome of the Zebra Mussel, Dreissena polymorpha: A Resource for Invasive Species Research.</title>
        <authorList>
            <person name="McCartney M.A."/>
            <person name="Auch B."/>
            <person name="Kono T."/>
            <person name="Mallez S."/>
            <person name="Zhang Y."/>
            <person name="Obille A."/>
            <person name="Becker A."/>
            <person name="Abrahante J.E."/>
            <person name="Garbe J."/>
            <person name="Badalamenti J.P."/>
            <person name="Herman A."/>
            <person name="Mangelson H."/>
            <person name="Liachko I."/>
            <person name="Sullivan S."/>
            <person name="Sone E.D."/>
            <person name="Koren S."/>
            <person name="Silverstein K.A.T."/>
            <person name="Beckman K.B."/>
            <person name="Gohl D.M."/>
        </authorList>
    </citation>
    <scope>NUCLEOTIDE SEQUENCE</scope>
    <source>
        <strain evidence="2">Duluth1</strain>
        <tissue evidence="2">Whole animal</tissue>
    </source>
</reference>
<dbReference type="AlphaFoldDB" id="A0A9D4KFB6"/>
<feature type="compositionally biased region" description="Polar residues" evidence="1">
    <location>
        <begin position="35"/>
        <end position="53"/>
    </location>
</feature>
<dbReference type="Proteomes" id="UP000828390">
    <property type="component" value="Unassembled WGS sequence"/>
</dbReference>
<protein>
    <submittedName>
        <fullName evidence="2">Uncharacterized protein</fullName>
    </submittedName>
</protein>
<dbReference type="EMBL" id="JAIWYP010000004">
    <property type="protein sequence ID" value="KAH3838611.1"/>
    <property type="molecule type" value="Genomic_DNA"/>
</dbReference>
<comment type="caution">
    <text evidence="2">The sequence shown here is derived from an EMBL/GenBank/DDBJ whole genome shotgun (WGS) entry which is preliminary data.</text>
</comment>